<sequence>MKKSNFDPKKFLNVKSLSPLESKAITGGMADVKDKKKDKKADIKVDVKVDL</sequence>
<dbReference type="Proteomes" id="UP000516438">
    <property type="component" value="Chromosome"/>
</dbReference>
<dbReference type="AlphaFoldDB" id="A0A7H1DXR9"/>
<dbReference type="KEGG" id="cmaq:H0S70_01960"/>
<proteinExistence type="predicted"/>
<reference evidence="1 2" key="1">
    <citation type="submission" date="2020-07" db="EMBL/GenBank/DDBJ databases">
        <title>Complete genome and description of Chryseobacterium manosquense strain Marseille-Q2069 sp. nov.</title>
        <authorList>
            <person name="Boxberger M."/>
        </authorList>
    </citation>
    <scope>NUCLEOTIDE SEQUENCE [LARGE SCALE GENOMIC DNA]</scope>
    <source>
        <strain evidence="1 2">Marseille-Q2069</strain>
    </source>
</reference>
<evidence type="ECO:0000313" key="1">
    <source>
        <dbReference type="EMBL" id="QNS41777.1"/>
    </source>
</evidence>
<dbReference type="RefSeq" id="WP_188321516.1">
    <property type="nucleotide sequence ID" value="NZ_CP060203.1"/>
</dbReference>
<protein>
    <submittedName>
        <fullName evidence="1">Uncharacterized protein</fullName>
    </submittedName>
</protein>
<organism evidence="1 2">
    <name type="scientific">Chryseobacterium manosquense</name>
    <dbReference type="NCBI Taxonomy" id="2754694"/>
    <lineage>
        <taxon>Bacteria</taxon>
        <taxon>Pseudomonadati</taxon>
        <taxon>Bacteroidota</taxon>
        <taxon>Flavobacteriia</taxon>
        <taxon>Flavobacteriales</taxon>
        <taxon>Weeksellaceae</taxon>
        <taxon>Chryseobacterium group</taxon>
        <taxon>Chryseobacterium</taxon>
    </lineage>
</organism>
<keyword evidence="2" id="KW-1185">Reference proteome</keyword>
<name>A0A7H1DXR9_9FLAO</name>
<evidence type="ECO:0000313" key="2">
    <source>
        <dbReference type="Proteomes" id="UP000516438"/>
    </source>
</evidence>
<gene>
    <name evidence="1" type="ORF">H0S70_01960</name>
</gene>
<accession>A0A7H1DXR9</accession>
<dbReference type="EMBL" id="CP060203">
    <property type="protein sequence ID" value="QNS41777.1"/>
    <property type="molecule type" value="Genomic_DNA"/>
</dbReference>